<gene>
    <name evidence="2" type="ORF">BDQ12DRAFT_729533</name>
</gene>
<dbReference type="OrthoDB" id="191270at2759"/>
<reference evidence="2 3" key="1">
    <citation type="journal article" date="2019" name="Nat. Ecol. Evol.">
        <title>Megaphylogeny resolves global patterns of mushroom evolution.</title>
        <authorList>
            <person name="Varga T."/>
            <person name="Krizsan K."/>
            <person name="Foldi C."/>
            <person name="Dima B."/>
            <person name="Sanchez-Garcia M."/>
            <person name="Sanchez-Ramirez S."/>
            <person name="Szollosi G.J."/>
            <person name="Szarkandi J.G."/>
            <person name="Papp V."/>
            <person name="Albert L."/>
            <person name="Andreopoulos W."/>
            <person name="Angelini C."/>
            <person name="Antonin V."/>
            <person name="Barry K.W."/>
            <person name="Bougher N.L."/>
            <person name="Buchanan P."/>
            <person name="Buyck B."/>
            <person name="Bense V."/>
            <person name="Catcheside P."/>
            <person name="Chovatia M."/>
            <person name="Cooper J."/>
            <person name="Damon W."/>
            <person name="Desjardin D."/>
            <person name="Finy P."/>
            <person name="Geml J."/>
            <person name="Haridas S."/>
            <person name="Hughes K."/>
            <person name="Justo A."/>
            <person name="Karasinski D."/>
            <person name="Kautmanova I."/>
            <person name="Kiss B."/>
            <person name="Kocsube S."/>
            <person name="Kotiranta H."/>
            <person name="LaButti K.M."/>
            <person name="Lechner B.E."/>
            <person name="Liimatainen K."/>
            <person name="Lipzen A."/>
            <person name="Lukacs Z."/>
            <person name="Mihaltcheva S."/>
            <person name="Morgado L.N."/>
            <person name="Niskanen T."/>
            <person name="Noordeloos M.E."/>
            <person name="Ohm R.A."/>
            <person name="Ortiz-Santana B."/>
            <person name="Ovrebo C."/>
            <person name="Racz N."/>
            <person name="Riley R."/>
            <person name="Savchenko A."/>
            <person name="Shiryaev A."/>
            <person name="Soop K."/>
            <person name="Spirin V."/>
            <person name="Szebenyi C."/>
            <person name="Tomsovsky M."/>
            <person name="Tulloss R.E."/>
            <person name="Uehling J."/>
            <person name="Grigoriev I.V."/>
            <person name="Vagvolgyi C."/>
            <person name="Papp T."/>
            <person name="Martin F.M."/>
            <person name="Miettinen O."/>
            <person name="Hibbett D.S."/>
            <person name="Nagy L.G."/>
        </authorList>
    </citation>
    <scope>NUCLEOTIDE SEQUENCE [LARGE SCALE GENOMIC DNA]</scope>
    <source>
        <strain evidence="2 3">CBS 166.37</strain>
    </source>
</reference>
<accession>A0A5C3LEE9</accession>
<feature type="compositionally biased region" description="Low complexity" evidence="1">
    <location>
        <begin position="192"/>
        <end position="205"/>
    </location>
</feature>
<protein>
    <submittedName>
        <fullName evidence="2">Uncharacterized protein</fullName>
    </submittedName>
</protein>
<dbReference type="SUPFAM" id="SSF51556">
    <property type="entry name" value="Metallo-dependent hydrolases"/>
    <property type="match status" value="1"/>
</dbReference>
<keyword evidence="3" id="KW-1185">Reference proteome</keyword>
<organism evidence="2 3">
    <name type="scientific">Crucibulum laeve</name>
    <dbReference type="NCBI Taxonomy" id="68775"/>
    <lineage>
        <taxon>Eukaryota</taxon>
        <taxon>Fungi</taxon>
        <taxon>Dikarya</taxon>
        <taxon>Basidiomycota</taxon>
        <taxon>Agaricomycotina</taxon>
        <taxon>Agaricomycetes</taxon>
        <taxon>Agaricomycetidae</taxon>
        <taxon>Agaricales</taxon>
        <taxon>Agaricineae</taxon>
        <taxon>Nidulariaceae</taxon>
        <taxon>Crucibulum</taxon>
    </lineage>
</organism>
<dbReference type="EMBL" id="ML213747">
    <property type="protein sequence ID" value="TFK31464.1"/>
    <property type="molecule type" value="Genomic_DNA"/>
</dbReference>
<evidence type="ECO:0000313" key="3">
    <source>
        <dbReference type="Proteomes" id="UP000308652"/>
    </source>
</evidence>
<evidence type="ECO:0000313" key="2">
    <source>
        <dbReference type="EMBL" id="TFK31464.1"/>
    </source>
</evidence>
<dbReference type="Gene3D" id="3.20.20.140">
    <property type="entry name" value="Metal-dependent hydrolases"/>
    <property type="match status" value="1"/>
</dbReference>
<name>A0A5C3LEE9_9AGAR</name>
<dbReference type="InterPro" id="IPR032466">
    <property type="entry name" value="Metal_Hydrolase"/>
</dbReference>
<dbReference type="Proteomes" id="UP000308652">
    <property type="component" value="Unassembled WGS sequence"/>
</dbReference>
<sequence>MADSNWNQDTRQSHFPSPAVLCTISQLTSWNAVPACGIHKGGLMWISRMISGVLDDFPSSCHLGKPTIPHRILCLLYDSRLSSPIDLRRCLCPDVHSHWEHYSCWCRGFTSLYCNKIVYDTEVDGERRSPSLELLGADSICKARERVVNSMNVERGIVREEQIIASKIGHVGGDDSVLGLVELHSTPTMITSISSSSQSSATSSPSPSPFTPVGFKTHNHRCIVYPQAAWLRPLHGPFSSCMRTLRRHIHMYNCTEKLKFVDHHGIYVSVVKDPWLDFSPAPQAHSLAPELNDDFEEYCASSPDATAEISTSALLEIVQQIYKLPHLRGFIMGMRGMGKGLDDEALDPVGCN</sequence>
<proteinExistence type="predicted"/>
<dbReference type="AlphaFoldDB" id="A0A5C3LEE9"/>
<evidence type="ECO:0000256" key="1">
    <source>
        <dbReference type="SAM" id="MobiDB-lite"/>
    </source>
</evidence>
<feature type="region of interest" description="Disordered" evidence="1">
    <location>
        <begin position="192"/>
        <end position="211"/>
    </location>
</feature>